<protein>
    <recommendedName>
        <fullName evidence="5">Protoheme IX farnesyltransferase, mitochondrial</fullName>
    </recommendedName>
</protein>
<keyword evidence="2" id="KW-0472">Membrane</keyword>
<feature type="transmembrane region" description="Helical" evidence="2">
    <location>
        <begin position="69"/>
        <end position="87"/>
    </location>
</feature>
<proteinExistence type="predicted"/>
<dbReference type="GO" id="GO:0006784">
    <property type="term" value="P:heme A biosynthetic process"/>
    <property type="evidence" value="ECO:0007669"/>
    <property type="project" value="TreeGrafter"/>
</dbReference>
<dbReference type="InterPro" id="IPR006369">
    <property type="entry name" value="Protohaem_IX_farnesylTrfase"/>
</dbReference>
<evidence type="ECO:0008006" key="5">
    <source>
        <dbReference type="Google" id="ProtNLM"/>
    </source>
</evidence>
<evidence type="ECO:0000313" key="4">
    <source>
        <dbReference type="Proteomes" id="UP000310158"/>
    </source>
</evidence>
<keyword evidence="4" id="KW-1185">Reference proteome</keyword>
<dbReference type="GO" id="GO:0005739">
    <property type="term" value="C:mitochondrion"/>
    <property type="evidence" value="ECO:0007669"/>
    <property type="project" value="TreeGrafter"/>
</dbReference>
<evidence type="ECO:0000256" key="1">
    <source>
        <dbReference type="ARBA" id="ARBA00022679"/>
    </source>
</evidence>
<keyword evidence="2" id="KW-0812">Transmembrane</keyword>
<dbReference type="GO" id="GO:0016020">
    <property type="term" value="C:membrane"/>
    <property type="evidence" value="ECO:0007669"/>
    <property type="project" value="InterPro"/>
</dbReference>
<dbReference type="EMBL" id="SGPL01000388">
    <property type="protein sequence ID" value="THH13096.1"/>
    <property type="molecule type" value="Genomic_DNA"/>
</dbReference>
<dbReference type="PANTHER" id="PTHR43448">
    <property type="entry name" value="PROTOHEME IX FARNESYLTRANSFERASE, MITOCHONDRIAL"/>
    <property type="match status" value="1"/>
</dbReference>
<dbReference type="Proteomes" id="UP000310158">
    <property type="component" value="Unassembled WGS sequence"/>
</dbReference>
<accession>A0A4S4LLS3</accession>
<reference evidence="3 4" key="1">
    <citation type="submission" date="2019-02" db="EMBL/GenBank/DDBJ databases">
        <title>Genome sequencing of the rare red list fungi Bondarzewia mesenterica.</title>
        <authorList>
            <person name="Buettner E."/>
            <person name="Kellner H."/>
        </authorList>
    </citation>
    <scope>NUCLEOTIDE SEQUENCE [LARGE SCALE GENOMIC DNA]</scope>
    <source>
        <strain evidence="3 4">DSM 108281</strain>
    </source>
</reference>
<organism evidence="3 4">
    <name type="scientific">Bondarzewia mesenterica</name>
    <dbReference type="NCBI Taxonomy" id="1095465"/>
    <lineage>
        <taxon>Eukaryota</taxon>
        <taxon>Fungi</taxon>
        <taxon>Dikarya</taxon>
        <taxon>Basidiomycota</taxon>
        <taxon>Agaricomycotina</taxon>
        <taxon>Agaricomycetes</taxon>
        <taxon>Russulales</taxon>
        <taxon>Bondarzewiaceae</taxon>
        <taxon>Bondarzewia</taxon>
    </lineage>
</organism>
<gene>
    <name evidence="3" type="ORF">EW146_g7098</name>
</gene>
<keyword evidence="1" id="KW-0808">Transferase</keyword>
<dbReference type="AlphaFoldDB" id="A0A4S4LLS3"/>
<keyword evidence="2" id="KW-1133">Transmembrane helix</keyword>
<dbReference type="GO" id="GO:0008495">
    <property type="term" value="F:protoheme IX farnesyltransferase activity"/>
    <property type="evidence" value="ECO:0007669"/>
    <property type="project" value="InterPro"/>
</dbReference>
<dbReference type="PANTHER" id="PTHR43448:SF2">
    <property type="entry name" value="PROTOHEME IX FARNESYLTRANSFERASE, MITOCHONDRIAL"/>
    <property type="match status" value="1"/>
</dbReference>
<dbReference type="OrthoDB" id="5211at2759"/>
<comment type="caution">
    <text evidence="3">The sequence shown here is derived from an EMBL/GenBank/DDBJ whole genome shotgun (WGS) entry which is preliminary data.</text>
</comment>
<sequence length="115" mass="12715">MLSVLSPSKNAAVALRHAVLLTAVCSVLIPLSGLTTWAFALTSLVPNAVCVRAAWTFWKFGGEKQARVVFQHSLWYLPVILGLMMVHKQGMDWGKWFGLGGTEEKTLEEDEEVRA</sequence>
<name>A0A4S4LLS3_9AGAM</name>
<evidence type="ECO:0000313" key="3">
    <source>
        <dbReference type="EMBL" id="THH13096.1"/>
    </source>
</evidence>
<feature type="transmembrane region" description="Helical" evidence="2">
    <location>
        <begin position="12"/>
        <end position="31"/>
    </location>
</feature>
<evidence type="ECO:0000256" key="2">
    <source>
        <dbReference type="SAM" id="Phobius"/>
    </source>
</evidence>